<dbReference type="EMBL" id="CAJVQB010128937">
    <property type="protein sequence ID" value="CAG8853759.1"/>
    <property type="molecule type" value="Genomic_DNA"/>
</dbReference>
<name>A0ABN7XEW0_GIGMA</name>
<feature type="non-terminal residue" evidence="1">
    <location>
        <position position="1"/>
    </location>
</feature>
<comment type="caution">
    <text evidence="1">The sequence shown here is derived from an EMBL/GenBank/DDBJ whole genome shotgun (WGS) entry which is preliminary data.</text>
</comment>
<proteinExistence type="predicted"/>
<protein>
    <submittedName>
        <fullName evidence="1">41646_t:CDS:1</fullName>
    </submittedName>
</protein>
<gene>
    <name evidence="1" type="ORF">GMARGA_LOCUS42580</name>
</gene>
<reference evidence="1 2" key="1">
    <citation type="submission" date="2021-06" db="EMBL/GenBank/DDBJ databases">
        <authorList>
            <person name="Kallberg Y."/>
            <person name="Tangrot J."/>
            <person name="Rosling A."/>
        </authorList>
    </citation>
    <scope>NUCLEOTIDE SEQUENCE [LARGE SCALE GENOMIC DNA]</scope>
    <source>
        <strain evidence="1 2">120-4 pot B 10/14</strain>
    </source>
</reference>
<accession>A0ABN7XEW0</accession>
<organism evidence="1 2">
    <name type="scientific">Gigaspora margarita</name>
    <dbReference type="NCBI Taxonomy" id="4874"/>
    <lineage>
        <taxon>Eukaryota</taxon>
        <taxon>Fungi</taxon>
        <taxon>Fungi incertae sedis</taxon>
        <taxon>Mucoromycota</taxon>
        <taxon>Glomeromycotina</taxon>
        <taxon>Glomeromycetes</taxon>
        <taxon>Diversisporales</taxon>
        <taxon>Gigasporaceae</taxon>
        <taxon>Gigaspora</taxon>
    </lineage>
</organism>
<sequence>ENVDIESIQNDTIPDIDDEYKQVEILHLDYIRKNVVILSEEYAKFNIRLFGDIGVREVPYSLNRKIKFP</sequence>
<evidence type="ECO:0000313" key="2">
    <source>
        <dbReference type="Proteomes" id="UP000789901"/>
    </source>
</evidence>
<keyword evidence="2" id="KW-1185">Reference proteome</keyword>
<evidence type="ECO:0000313" key="1">
    <source>
        <dbReference type="EMBL" id="CAG8853759.1"/>
    </source>
</evidence>
<feature type="non-terminal residue" evidence="1">
    <location>
        <position position="69"/>
    </location>
</feature>
<dbReference type="Proteomes" id="UP000789901">
    <property type="component" value="Unassembled WGS sequence"/>
</dbReference>